<organism evidence="1 2">
    <name type="scientific">Datura stramonium</name>
    <name type="common">Jimsonweed</name>
    <name type="synonym">Common thornapple</name>
    <dbReference type="NCBI Taxonomy" id="4076"/>
    <lineage>
        <taxon>Eukaryota</taxon>
        <taxon>Viridiplantae</taxon>
        <taxon>Streptophyta</taxon>
        <taxon>Embryophyta</taxon>
        <taxon>Tracheophyta</taxon>
        <taxon>Spermatophyta</taxon>
        <taxon>Magnoliopsida</taxon>
        <taxon>eudicotyledons</taxon>
        <taxon>Gunneridae</taxon>
        <taxon>Pentapetalae</taxon>
        <taxon>asterids</taxon>
        <taxon>lamiids</taxon>
        <taxon>Solanales</taxon>
        <taxon>Solanaceae</taxon>
        <taxon>Solanoideae</taxon>
        <taxon>Datureae</taxon>
        <taxon>Datura</taxon>
    </lineage>
</organism>
<dbReference type="EMBL" id="JACEIK010000085">
    <property type="protein sequence ID" value="MCD7449168.1"/>
    <property type="molecule type" value="Genomic_DNA"/>
</dbReference>
<evidence type="ECO:0000313" key="2">
    <source>
        <dbReference type="Proteomes" id="UP000823775"/>
    </source>
</evidence>
<evidence type="ECO:0000313" key="1">
    <source>
        <dbReference type="EMBL" id="MCD7449168.1"/>
    </source>
</evidence>
<feature type="non-terminal residue" evidence="1">
    <location>
        <position position="59"/>
    </location>
</feature>
<protein>
    <submittedName>
        <fullName evidence="1">Uncharacterized protein</fullName>
    </submittedName>
</protein>
<comment type="caution">
    <text evidence="1">The sequence shown here is derived from an EMBL/GenBank/DDBJ whole genome shotgun (WGS) entry which is preliminary data.</text>
</comment>
<keyword evidence="2" id="KW-1185">Reference proteome</keyword>
<gene>
    <name evidence="1" type="ORF">HAX54_049721</name>
</gene>
<proteinExistence type="predicted"/>
<accession>A0ABS8RR81</accession>
<dbReference type="Proteomes" id="UP000823775">
    <property type="component" value="Unassembled WGS sequence"/>
</dbReference>
<reference evidence="1 2" key="1">
    <citation type="journal article" date="2021" name="BMC Genomics">
        <title>Datura genome reveals duplications of psychoactive alkaloid biosynthetic genes and high mutation rate following tissue culture.</title>
        <authorList>
            <person name="Rajewski A."/>
            <person name="Carter-House D."/>
            <person name="Stajich J."/>
            <person name="Litt A."/>
        </authorList>
    </citation>
    <scope>NUCLEOTIDE SEQUENCE [LARGE SCALE GENOMIC DNA]</scope>
    <source>
        <strain evidence="1">AR-01</strain>
    </source>
</reference>
<name>A0ABS8RR81_DATST</name>
<sequence length="59" mass="6698">DAEAGNMELNMLERMEVYSPFDLSNFPNLPTTPVRNSFELLTPRGFKQENTRPPENGGQ</sequence>
<feature type="non-terminal residue" evidence="1">
    <location>
        <position position="1"/>
    </location>
</feature>